<keyword evidence="7" id="KW-0762">Sugar transport</keyword>
<comment type="subcellular location">
    <subcellularLocation>
        <location evidence="1">Cell membrane</location>
        <topology evidence="1">Multi-pass membrane protein</topology>
    </subcellularLocation>
    <subcellularLocation>
        <location evidence="2">Golgi apparatus membrane</location>
        <topology evidence="2">Multi-pass membrane protein</topology>
    </subcellularLocation>
</comment>
<keyword evidence="5" id="KW-0813">Transport</keyword>
<evidence type="ECO:0000256" key="9">
    <source>
        <dbReference type="ARBA" id="ARBA00022737"/>
    </source>
</evidence>
<keyword evidence="11" id="KW-0333">Golgi apparatus</keyword>
<dbReference type="Pfam" id="PF03083">
    <property type="entry name" value="MtN3_slv"/>
    <property type="match status" value="2"/>
</dbReference>
<evidence type="ECO:0000313" key="15">
    <source>
        <dbReference type="EMBL" id="RKP16835.1"/>
    </source>
</evidence>
<feature type="transmembrane region" description="Helical" evidence="13">
    <location>
        <begin position="160"/>
        <end position="181"/>
    </location>
</feature>
<dbReference type="EMBL" id="ML006206">
    <property type="protein sequence ID" value="RKP16835.1"/>
    <property type="molecule type" value="Genomic_DNA"/>
</dbReference>
<evidence type="ECO:0000256" key="7">
    <source>
        <dbReference type="ARBA" id="ARBA00022597"/>
    </source>
</evidence>
<evidence type="ECO:0000256" key="1">
    <source>
        <dbReference type="ARBA" id="ARBA00004651"/>
    </source>
</evidence>
<feature type="transmembrane region" description="Helical" evidence="13">
    <location>
        <begin position="187"/>
        <end position="208"/>
    </location>
</feature>
<dbReference type="AlphaFoldDB" id="A0A075AWI5"/>
<dbReference type="PANTHER" id="PTHR10791:SF224">
    <property type="entry name" value="SUGAR TRANSPORTER SWEET"/>
    <property type="match status" value="1"/>
</dbReference>
<reference evidence="14 16" key="1">
    <citation type="journal article" date="2013" name="Curr. Biol.">
        <title>Shared signatures of parasitism and phylogenomics unite Cryptomycota and microsporidia.</title>
        <authorList>
            <person name="James T.Y."/>
            <person name="Pelin A."/>
            <person name="Bonen L."/>
            <person name="Ahrendt S."/>
            <person name="Sain D."/>
            <person name="Corradi N."/>
            <person name="Stajich J.E."/>
        </authorList>
    </citation>
    <scope>NUCLEOTIDE SEQUENCE [LARGE SCALE GENOMIC DNA]</scope>
    <source>
        <strain evidence="14">CSF55</strain>
        <strain evidence="14">CSF55</strain>
    </source>
</reference>
<dbReference type="EMBL" id="KE561096">
    <property type="protein sequence ID" value="EPZ32924.1"/>
    <property type="molecule type" value="Genomic_DNA"/>
</dbReference>
<comment type="similarity">
    <text evidence="3">Belongs to the SWEET sugar transporter family.</text>
</comment>
<dbReference type="HOGENOM" id="CLU_048643_2_3_1"/>
<reference evidence="17" key="2">
    <citation type="journal article" date="2018" name="Nat. Microbiol.">
        <title>Leveraging single-cell genomics to expand the fungal tree of life.</title>
        <authorList>
            <person name="Ahrendt S.R."/>
            <person name="Quandt C.A."/>
            <person name="Ciobanu D."/>
            <person name="Clum A."/>
            <person name="Salamov A."/>
            <person name="Andreopoulos B."/>
            <person name="Cheng J.F."/>
            <person name="Woyke T."/>
            <person name="Pelin A."/>
            <person name="Henrissat B."/>
            <person name="Reynolds N.K."/>
            <person name="Benny G.L."/>
            <person name="Smith M.E."/>
            <person name="James T.Y."/>
            <person name="Grigoriev I.V."/>
        </authorList>
    </citation>
    <scope>NUCLEOTIDE SEQUENCE [LARGE SCALE GENOMIC DNA]</scope>
    <source>
        <strain evidence="17">CSF55</strain>
    </source>
</reference>
<evidence type="ECO:0000256" key="3">
    <source>
        <dbReference type="ARBA" id="ARBA00007809"/>
    </source>
</evidence>
<organism evidence="14 16">
    <name type="scientific">Rozella allomycis (strain CSF55)</name>
    <dbReference type="NCBI Taxonomy" id="988480"/>
    <lineage>
        <taxon>Eukaryota</taxon>
        <taxon>Fungi</taxon>
        <taxon>Fungi incertae sedis</taxon>
        <taxon>Cryptomycota</taxon>
        <taxon>Cryptomycota incertae sedis</taxon>
        <taxon>Rozella</taxon>
    </lineage>
</organism>
<feature type="transmembrane region" description="Helical" evidence="13">
    <location>
        <begin position="38"/>
        <end position="59"/>
    </location>
</feature>
<feature type="transmembrane region" description="Helical" evidence="13">
    <location>
        <begin position="65"/>
        <end position="84"/>
    </location>
</feature>
<evidence type="ECO:0000256" key="6">
    <source>
        <dbReference type="ARBA" id="ARBA00022475"/>
    </source>
</evidence>
<evidence type="ECO:0000256" key="13">
    <source>
        <dbReference type="SAM" id="Phobius"/>
    </source>
</evidence>
<dbReference type="Proteomes" id="UP000030755">
    <property type="component" value="Unassembled WGS sequence"/>
</dbReference>
<keyword evidence="10 13" id="KW-1133">Transmembrane helix</keyword>
<feature type="transmembrane region" description="Helical" evidence="13">
    <location>
        <begin position="96"/>
        <end position="116"/>
    </location>
</feature>
<gene>
    <name evidence="14" type="ORF">O9G_002842</name>
    <name evidence="15" type="ORF">ROZALSC1DRAFT_31310</name>
</gene>
<evidence type="ECO:0000313" key="14">
    <source>
        <dbReference type="EMBL" id="EPZ32924.1"/>
    </source>
</evidence>
<dbReference type="Gene3D" id="1.20.1280.290">
    <property type="match status" value="2"/>
</dbReference>
<proteinExistence type="inferred from homology"/>
<dbReference type="Proteomes" id="UP000281549">
    <property type="component" value="Unassembled WGS sequence"/>
</dbReference>
<dbReference type="InterPro" id="IPR047664">
    <property type="entry name" value="SWEET"/>
</dbReference>
<dbReference type="InterPro" id="IPR004316">
    <property type="entry name" value="SWEET_rpt"/>
</dbReference>
<dbReference type="OrthoDB" id="409725at2759"/>
<keyword evidence="12 13" id="KW-0472">Membrane</keyword>
<dbReference type="FunFam" id="1.20.1280.290:FF:000004">
    <property type="entry name" value="Sugar transporter SWEET"/>
    <property type="match status" value="1"/>
</dbReference>
<dbReference type="PANTHER" id="PTHR10791">
    <property type="entry name" value="RAG1-ACTIVATING PROTEIN 1"/>
    <property type="match status" value="1"/>
</dbReference>
<evidence type="ECO:0000256" key="11">
    <source>
        <dbReference type="ARBA" id="ARBA00023034"/>
    </source>
</evidence>
<keyword evidence="6" id="KW-1003">Cell membrane</keyword>
<keyword evidence="16" id="KW-1185">Reference proteome</keyword>
<evidence type="ECO:0000313" key="17">
    <source>
        <dbReference type="Proteomes" id="UP000281549"/>
    </source>
</evidence>
<evidence type="ECO:0000313" key="16">
    <source>
        <dbReference type="Proteomes" id="UP000030755"/>
    </source>
</evidence>
<evidence type="ECO:0000256" key="2">
    <source>
        <dbReference type="ARBA" id="ARBA00004653"/>
    </source>
</evidence>
<evidence type="ECO:0000256" key="5">
    <source>
        <dbReference type="ARBA" id="ARBA00022448"/>
    </source>
</evidence>
<dbReference type="OMA" id="QLNDYYI"/>
<name>A0A075AWI5_ROZAC</name>
<evidence type="ECO:0000256" key="12">
    <source>
        <dbReference type="ARBA" id="ARBA00023136"/>
    </source>
</evidence>
<evidence type="ECO:0000256" key="4">
    <source>
        <dbReference type="ARBA" id="ARBA00021741"/>
    </source>
</evidence>
<dbReference type="GO" id="GO:0005886">
    <property type="term" value="C:plasma membrane"/>
    <property type="evidence" value="ECO:0007669"/>
    <property type="project" value="UniProtKB-SubCell"/>
</dbReference>
<feature type="transmembrane region" description="Helical" evidence="13">
    <location>
        <begin position="128"/>
        <end position="148"/>
    </location>
</feature>
<sequence>MADFLLGQIVPALGACISIFLFLSPMKAFMVHSTKYDFNPLAAITMILNCLSWIFYGIFVKDIYIITPNVPGLTLSVWYTVNVYHHGVANNPQRKYYDAILVLGIFLILLVDSAIAPQLLDVAAAQTMAGYMCIIMLLFFYISPLSTLANCVKEKSAVSIHFGLSVASLVNGLLWTVYGIAIQDAFVYGPNFVGCLSASVQLLLKFIYRKSDKALLPLRNIEKDSLDSAEIAS</sequence>
<feature type="transmembrane region" description="Helical" evidence="13">
    <location>
        <begin position="6"/>
        <end position="26"/>
    </location>
</feature>
<protein>
    <recommendedName>
        <fullName evidence="4">Sugar transporter SWEET1</fullName>
    </recommendedName>
</protein>
<accession>A0A075AWI5</accession>
<keyword evidence="9" id="KW-0677">Repeat</keyword>
<keyword evidence="8 13" id="KW-0812">Transmembrane</keyword>
<evidence type="ECO:0000256" key="8">
    <source>
        <dbReference type="ARBA" id="ARBA00022692"/>
    </source>
</evidence>
<evidence type="ECO:0000256" key="10">
    <source>
        <dbReference type="ARBA" id="ARBA00022989"/>
    </source>
</evidence>
<reference evidence="15" key="3">
    <citation type="submission" date="2018-08" db="EMBL/GenBank/DDBJ databases">
        <title>Leveraging single-cell genomics to expand the Fungal Tree of Life.</title>
        <authorList>
            <consortium name="DOE Joint Genome Institute"/>
            <person name="Ahrendt S.R."/>
            <person name="Quandt C.A."/>
            <person name="Ciobanu D."/>
            <person name="Clum A."/>
            <person name="Salamov A."/>
            <person name="Andreopoulos B."/>
            <person name="Cheng J.-F."/>
            <person name="Woyke T."/>
            <person name="Pelin A."/>
            <person name="Henrissat B."/>
            <person name="Reynolds N."/>
            <person name="Benny G.L."/>
            <person name="Smith M.E."/>
            <person name="James T.Y."/>
            <person name="Grigoriev I.V."/>
        </authorList>
    </citation>
    <scope>NUCLEOTIDE SEQUENCE</scope>
    <source>
        <strain evidence="15">CSF55</strain>
    </source>
</reference>
<dbReference type="GO" id="GO:0000139">
    <property type="term" value="C:Golgi membrane"/>
    <property type="evidence" value="ECO:0007669"/>
    <property type="project" value="UniProtKB-SubCell"/>
</dbReference>
<dbReference type="GO" id="GO:0051119">
    <property type="term" value="F:sugar transmembrane transporter activity"/>
    <property type="evidence" value="ECO:0007669"/>
    <property type="project" value="InterPro"/>
</dbReference>